<dbReference type="STRING" id="307972.A0A2G8K057"/>
<dbReference type="SUPFAM" id="SSF53098">
    <property type="entry name" value="Ribonuclease H-like"/>
    <property type="match status" value="1"/>
</dbReference>
<proteinExistence type="predicted"/>
<dbReference type="PANTHER" id="PTHR37984">
    <property type="entry name" value="PROTEIN CBG26694"/>
    <property type="match status" value="1"/>
</dbReference>
<dbReference type="InterPro" id="IPR001584">
    <property type="entry name" value="Integrase_cat-core"/>
</dbReference>
<name>A0A2G8K057_STIJA</name>
<dbReference type="InterPro" id="IPR036397">
    <property type="entry name" value="RNaseH_sf"/>
</dbReference>
<dbReference type="GO" id="GO:0015074">
    <property type="term" value="P:DNA integration"/>
    <property type="evidence" value="ECO:0007669"/>
    <property type="project" value="InterPro"/>
</dbReference>
<evidence type="ECO:0000313" key="3">
    <source>
        <dbReference type="EMBL" id="PIK41364.1"/>
    </source>
</evidence>
<gene>
    <name evidence="3" type="ORF">BSL78_21774</name>
</gene>
<dbReference type="GO" id="GO:0003676">
    <property type="term" value="F:nucleic acid binding"/>
    <property type="evidence" value="ECO:0007669"/>
    <property type="project" value="InterPro"/>
</dbReference>
<dbReference type="Pfam" id="PF17921">
    <property type="entry name" value="Integrase_H2C2"/>
    <property type="match status" value="1"/>
</dbReference>
<feature type="compositionally biased region" description="Basic and acidic residues" evidence="1">
    <location>
        <begin position="172"/>
        <end position="189"/>
    </location>
</feature>
<dbReference type="Proteomes" id="UP000230750">
    <property type="component" value="Unassembled WGS sequence"/>
</dbReference>
<feature type="domain" description="Integrase catalytic" evidence="2">
    <location>
        <begin position="57"/>
        <end position="158"/>
    </location>
</feature>
<dbReference type="InterPro" id="IPR012337">
    <property type="entry name" value="RNaseH-like_sf"/>
</dbReference>
<comment type="caution">
    <text evidence="3">The sequence shown here is derived from an EMBL/GenBank/DDBJ whole genome shotgun (WGS) entry which is preliminary data.</text>
</comment>
<evidence type="ECO:0000313" key="4">
    <source>
        <dbReference type="Proteomes" id="UP000230750"/>
    </source>
</evidence>
<dbReference type="InterPro" id="IPR050951">
    <property type="entry name" value="Retrovirus_Pol_polyprotein"/>
</dbReference>
<dbReference type="OrthoDB" id="10057092at2759"/>
<dbReference type="InterPro" id="IPR041588">
    <property type="entry name" value="Integrase_H2C2"/>
</dbReference>
<dbReference type="PANTHER" id="PTHR37984:SF10">
    <property type="entry name" value="RIBONUCLEASE H"/>
    <property type="match status" value="1"/>
</dbReference>
<evidence type="ECO:0000256" key="1">
    <source>
        <dbReference type="SAM" id="MobiDB-lite"/>
    </source>
</evidence>
<sequence>MKALARCYVWWPGLDKDIEDKVRLCTQCIQVQKAPNPEPLLLWPWATQPWQRVHIDYAEVKGQNFLLVVDSHSKWLEFRSEEFQNFLKSNGVDHTLTPPYHPATNGLAERNVQTFKNAFAKSSGETLGHKVANVLFTLRNTPNTTTGKTPSELFLKRSPRTRLSLVKPSLQRKVEKRQDAAKQQRDRSSSVRQFDLYQPVRVRNVRGGKDRWIPGTIVKVKGPRTYIVRIPGNNRRFVHSDHLIPDDTGANAMAGKPNINSPMDDDVVSVPVNVPQTTRELGRALTWISQDLPPHPQ</sequence>
<keyword evidence="4" id="KW-1185">Reference proteome</keyword>
<dbReference type="AlphaFoldDB" id="A0A2G8K057"/>
<evidence type="ECO:0000259" key="2">
    <source>
        <dbReference type="PROSITE" id="PS50994"/>
    </source>
</evidence>
<dbReference type="Gene3D" id="3.30.420.10">
    <property type="entry name" value="Ribonuclease H-like superfamily/Ribonuclease H"/>
    <property type="match status" value="1"/>
</dbReference>
<dbReference type="EMBL" id="MRZV01001025">
    <property type="protein sequence ID" value="PIK41364.1"/>
    <property type="molecule type" value="Genomic_DNA"/>
</dbReference>
<protein>
    <recommendedName>
        <fullName evidence="2">Integrase catalytic domain-containing protein</fullName>
    </recommendedName>
</protein>
<accession>A0A2G8K057</accession>
<reference evidence="3 4" key="1">
    <citation type="journal article" date="2017" name="PLoS Biol.">
        <title>The sea cucumber genome provides insights into morphological evolution and visceral regeneration.</title>
        <authorList>
            <person name="Zhang X."/>
            <person name="Sun L."/>
            <person name="Yuan J."/>
            <person name="Sun Y."/>
            <person name="Gao Y."/>
            <person name="Zhang L."/>
            <person name="Li S."/>
            <person name="Dai H."/>
            <person name="Hamel J.F."/>
            <person name="Liu C."/>
            <person name="Yu Y."/>
            <person name="Liu S."/>
            <person name="Lin W."/>
            <person name="Guo K."/>
            <person name="Jin S."/>
            <person name="Xu P."/>
            <person name="Storey K.B."/>
            <person name="Huan P."/>
            <person name="Zhang T."/>
            <person name="Zhou Y."/>
            <person name="Zhang J."/>
            <person name="Lin C."/>
            <person name="Li X."/>
            <person name="Xing L."/>
            <person name="Huo D."/>
            <person name="Sun M."/>
            <person name="Wang L."/>
            <person name="Mercier A."/>
            <person name="Li F."/>
            <person name="Yang H."/>
            <person name="Xiang J."/>
        </authorList>
    </citation>
    <scope>NUCLEOTIDE SEQUENCE [LARGE SCALE GENOMIC DNA]</scope>
    <source>
        <strain evidence="3">Shaxun</strain>
        <tissue evidence="3">Muscle</tissue>
    </source>
</reference>
<feature type="region of interest" description="Disordered" evidence="1">
    <location>
        <begin position="166"/>
        <end position="192"/>
    </location>
</feature>
<organism evidence="3 4">
    <name type="scientific">Stichopus japonicus</name>
    <name type="common">Sea cucumber</name>
    <dbReference type="NCBI Taxonomy" id="307972"/>
    <lineage>
        <taxon>Eukaryota</taxon>
        <taxon>Metazoa</taxon>
        <taxon>Echinodermata</taxon>
        <taxon>Eleutherozoa</taxon>
        <taxon>Echinozoa</taxon>
        <taxon>Holothuroidea</taxon>
        <taxon>Aspidochirotacea</taxon>
        <taxon>Aspidochirotida</taxon>
        <taxon>Stichopodidae</taxon>
        <taxon>Apostichopus</taxon>
    </lineage>
</organism>
<dbReference type="PROSITE" id="PS50994">
    <property type="entry name" value="INTEGRASE"/>
    <property type="match status" value="1"/>
</dbReference>